<dbReference type="PANTHER" id="PTHR42928:SF5">
    <property type="entry name" value="BLR1237 PROTEIN"/>
    <property type="match status" value="1"/>
</dbReference>
<reference evidence="2 3" key="1">
    <citation type="submission" date="2023-08" db="EMBL/GenBank/DDBJ databases">
        <title>The draft genome sequence of Paracraurococcus sp. LOR1-02.</title>
        <authorList>
            <person name="Kingkaew E."/>
            <person name="Tanasupawat S."/>
        </authorList>
    </citation>
    <scope>NUCLEOTIDE SEQUENCE [LARGE SCALE GENOMIC DNA]</scope>
    <source>
        <strain evidence="2 3">LOR1-02</strain>
    </source>
</reference>
<protein>
    <submittedName>
        <fullName evidence="2">Tripartite tricarboxylate transporter substrate-binding protein</fullName>
    </submittedName>
</protein>
<dbReference type="InterPro" id="IPR042100">
    <property type="entry name" value="Bug_dom1"/>
</dbReference>
<dbReference type="EMBL" id="JAUTWS010000122">
    <property type="protein sequence ID" value="MDO9713796.1"/>
    <property type="molecule type" value="Genomic_DNA"/>
</dbReference>
<proteinExistence type="inferred from homology"/>
<dbReference type="Proteomes" id="UP001243009">
    <property type="component" value="Unassembled WGS sequence"/>
</dbReference>
<dbReference type="Gene3D" id="3.40.190.150">
    <property type="entry name" value="Bordetella uptake gene, domain 1"/>
    <property type="match status" value="1"/>
</dbReference>
<organism evidence="2 3">
    <name type="scientific">Paracraurococcus lichenis</name>
    <dbReference type="NCBI Taxonomy" id="3064888"/>
    <lineage>
        <taxon>Bacteria</taxon>
        <taxon>Pseudomonadati</taxon>
        <taxon>Pseudomonadota</taxon>
        <taxon>Alphaproteobacteria</taxon>
        <taxon>Acetobacterales</taxon>
        <taxon>Roseomonadaceae</taxon>
        <taxon>Paracraurococcus</taxon>
    </lineage>
</organism>
<name>A0ABT9EC56_9PROT</name>
<evidence type="ECO:0000313" key="2">
    <source>
        <dbReference type="EMBL" id="MDO9713796.1"/>
    </source>
</evidence>
<evidence type="ECO:0000313" key="3">
    <source>
        <dbReference type="Proteomes" id="UP001243009"/>
    </source>
</evidence>
<evidence type="ECO:0000256" key="1">
    <source>
        <dbReference type="ARBA" id="ARBA00006987"/>
    </source>
</evidence>
<dbReference type="InterPro" id="IPR005064">
    <property type="entry name" value="BUG"/>
</dbReference>
<comment type="similarity">
    <text evidence="1">Belongs to the UPF0065 (bug) family.</text>
</comment>
<accession>A0ABT9EC56</accession>
<keyword evidence="3" id="KW-1185">Reference proteome</keyword>
<sequence>MRYDPVADFAAVATLCQFHMGFATGPATPARSLAEFVAWARGKPGVPFGTPGAGTLPHFLGLQLAKAADLSLVPVAYRGDGPAVQDAIGGQIPLTINSLAGLVPLANGSTALRMLAVATMERVPALPNIPTVGEVGFPRLAVGGWQGLLLPARTPAALVSALDAAVAEAMALPELRAGIARLGLVPLHEGAAGSAVRLRREIAEWGPIVATSGWRPED</sequence>
<dbReference type="PANTHER" id="PTHR42928">
    <property type="entry name" value="TRICARBOXYLATE-BINDING PROTEIN"/>
    <property type="match status" value="1"/>
</dbReference>
<dbReference type="Gene3D" id="3.40.190.10">
    <property type="entry name" value="Periplasmic binding protein-like II"/>
    <property type="match status" value="1"/>
</dbReference>
<gene>
    <name evidence="2" type="ORF">Q7A36_36135</name>
</gene>
<comment type="caution">
    <text evidence="2">The sequence shown here is derived from an EMBL/GenBank/DDBJ whole genome shotgun (WGS) entry which is preliminary data.</text>
</comment>
<dbReference type="Pfam" id="PF03401">
    <property type="entry name" value="TctC"/>
    <property type="match status" value="1"/>
</dbReference>